<proteinExistence type="predicted"/>
<dbReference type="GO" id="GO:0003677">
    <property type="term" value="F:DNA binding"/>
    <property type="evidence" value="ECO:0007669"/>
    <property type="project" value="InterPro"/>
</dbReference>
<evidence type="ECO:0000256" key="1">
    <source>
        <dbReference type="SAM" id="MobiDB-lite"/>
    </source>
</evidence>
<sequence length="413" mass="44435">MVARPPLPLRFANPRLQDHLAAPNTPPVKYQILNCQGKDILVGRLKIETPTDTGHAFILRRFDTGAVSLTTMFRAAFPNASDNDERIEIQWVRDNYDLSGNNGSTKEPQITRLAGTWVSTEIALELGQTYSLGKLIKAVVEATPDPNGSYRRSGKGAATAPSNHVTGANIPPIHQEPPRQESAPVVASPKPPSASKTLPTPSPTAVLPPSKRRKESSPVPTPQSSKPPSRGSPAPSKIAVATPRRSARTKSPAPRSTATPVALTSIRTPKVTRSSAKKEAVASNSLPTPGGDSDLNTVEEENQLVEDGIAGSKLHEEDVKEQKKLIQDLKAQRDAAKSSIGDDATTVETVEESSTKKREREDEAATLKFEFKEPETEERVIATNRRVGRFNLEPRGKSVAWGVAAFVVGLGAV</sequence>
<feature type="compositionally biased region" description="Low complexity" evidence="1">
    <location>
        <begin position="182"/>
        <end position="205"/>
    </location>
</feature>
<name>A0A8H7Y2X2_PSICU</name>
<dbReference type="AlphaFoldDB" id="A0A8H7Y2X2"/>
<evidence type="ECO:0000313" key="3">
    <source>
        <dbReference type="EMBL" id="KAG5170203.1"/>
    </source>
</evidence>
<organism evidence="3">
    <name type="scientific">Psilocybe cubensis</name>
    <name type="common">Psychedelic mushroom</name>
    <name type="synonym">Stropharia cubensis</name>
    <dbReference type="NCBI Taxonomy" id="181762"/>
    <lineage>
        <taxon>Eukaryota</taxon>
        <taxon>Fungi</taxon>
        <taxon>Dikarya</taxon>
        <taxon>Basidiomycota</taxon>
        <taxon>Agaricomycotina</taxon>
        <taxon>Agaricomycetes</taxon>
        <taxon>Agaricomycetidae</taxon>
        <taxon>Agaricales</taxon>
        <taxon>Agaricineae</taxon>
        <taxon>Strophariaceae</taxon>
        <taxon>Psilocybe</taxon>
    </lineage>
</organism>
<dbReference type="OrthoDB" id="5346159at2759"/>
<protein>
    <recommendedName>
        <fullName evidence="2">HTH APSES-type domain-containing protein</fullName>
    </recommendedName>
</protein>
<evidence type="ECO:0000259" key="2">
    <source>
        <dbReference type="PROSITE" id="PS51299"/>
    </source>
</evidence>
<dbReference type="GO" id="GO:0070197">
    <property type="term" value="P:meiotic attachment of telomere to nuclear envelope"/>
    <property type="evidence" value="ECO:0007669"/>
    <property type="project" value="InterPro"/>
</dbReference>
<feature type="region of interest" description="Disordered" evidence="1">
    <location>
        <begin position="144"/>
        <end position="319"/>
    </location>
</feature>
<accession>A0A8H7Y2X2</accession>
<dbReference type="GO" id="GO:0044820">
    <property type="term" value="P:mitotic telomere tethering at nuclear periphery"/>
    <property type="evidence" value="ECO:0007669"/>
    <property type="project" value="TreeGrafter"/>
</dbReference>
<dbReference type="InterPro" id="IPR003163">
    <property type="entry name" value="Tscrpt_reg_HTH_APSES-type"/>
</dbReference>
<dbReference type="InterPro" id="IPR036887">
    <property type="entry name" value="HTH_APSES_sf"/>
</dbReference>
<dbReference type="PANTHER" id="PTHR38044:SF1">
    <property type="entry name" value="BOUQUET FORMATION PROTEIN 4"/>
    <property type="match status" value="1"/>
</dbReference>
<dbReference type="GO" id="GO:1990862">
    <property type="term" value="C:nuclear membrane complex Bqt3-Bqt4"/>
    <property type="evidence" value="ECO:0007669"/>
    <property type="project" value="InterPro"/>
</dbReference>
<dbReference type="EMBL" id="JAFIQS010000004">
    <property type="protein sequence ID" value="KAG5170203.1"/>
    <property type="molecule type" value="Genomic_DNA"/>
</dbReference>
<dbReference type="InterPro" id="IPR037548">
    <property type="entry name" value="Bqt4"/>
</dbReference>
<feature type="region of interest" description="Disordered" evidence="1">
    <location>
        <begin position="336"/>
        <end position="363"/>
    </location>
</feature>
<gene>
    <name evidence="3" type="ORF">JR316_004591</name>
</gene>
<feature type="compositionally biased region" description="Basic and acidic residues" evidence="1">
    <location>
        <begin position="353"/>
        <end position="363"/>
    </location>
</feature>
<comment type="caution">
    <text evidence="3">The sequence shown here is derived from an EMBL/GenBank/DDBJ whole genome shotgun (WGS) entry which is preliminary data.</text>
</comment>
<feature type="domain" description="HTH APSES-type" evidence="2">
    <location>
        <begin position="36"/>
        <end position="151"/>
    </location>
</feature>
<dbReference type="Gene3D" id="3.10.260.10">
    <property type="entry name" value="Transcription regulator HTH, APSES-type DNA-binding domain"/>
    <property type="match status" value="1"/>
</dbReference>
<feature type="compositionally biased region" description="Polar residues" evidence="1">
    <location>
        <begin position="265"/>
        <end position="274"/>
    </location>
</feature>
<reference evidence="3" key="1">
    <citation type="submission" date="2021-02" db="EMBL/GenBank/DDBJ databases">
        <title>Psilocybe cubensis genome.</title>
        <authorList>
            <person name="Mckernan K.J."/>
            <person name="Crawford S."/>
            <person name="Trippe A."/>
            <person name="Kane L.T."/>
            <person name="Mclaughlin S."/>
        </authorList>
    </citation>
    <scope>NUCLEOTIDE SEQUENCE [LARGE SCALE GENOMIC DNA]</scope>
    <source>
        <strain evidence="3">MGC-MH-2018</strain>
    </source>
</reference>
<dbReference type="PROSITE" id="PS51299">
    <property type="entry name" value="HTH_APSES"/>
    <property type="match status" value="1"/>
</dbReference>
<dbReference type="SUPFAM" id="SSF54616">
    <property type="entry name" value="DNA-binding domain of Mlu1-box binding protein MBP1"/>
    <property type="match status" value="1"/>
</dbReference>
<dbReference type="PANTHER" id="PTHR38044">
    <property type="entry name" value="BOUQUET FORMATION PROTEIN 4"/>
    <property type="match status" value="1"/>
</dbReference>